<comment type="subcellular location">
    <subcellularLocation>
        <location evidence="1">Membrane</location>
        <topology evidence="1">Multi-pass membrane protein</topology>
    </subcellularLocation>
</comment>
<dbReference type="Proteomes" id="UP000515158">
    <property type="component" value="Unplaced"/>
</dbReference>
<name>A0A6P8ZLL8_THRPL</name>
<dbReference type="KEGG" id="tpal:117644002"/>
<dbReference type="Pfam" id="PF00001">
    <property type="entry name" value="7tm_1"/>
    <property type="match status" value="1"/>
</dbReference>
<evidence type="ECO:0000256" key="5">
    <source>
        <dbReference type="ARBA" id="ARBA00023040"/>
    </source>
</evidence>
<evidence type="ECO:0000256" key="9">
    <source>
        <dbReference type="RuleBase" id="RU000688"/>
    </source>
</evidence>
<keyword evidence="8 9" id="KW-0807">Transducer</keyword>
<dbReference type="InterPro" id="IPR017452">
    <property type="entry name" value="GPCR_Rhodpsn_7TM"/>
</dbReference>
<feature type="transmembrane region" description="Helical" evidence="10">
    <location>
        <begin position="284"/>
        <end position="305"/>
    </location>
</feature>
<dbReference type="PANTHER" id="PTHR45695">
    <property type="entry name" value="LEUCOKININ RECEPTOR-RELATED"/>
    <property type="match status" value="1"/>
</dbReference>
<proteinExistence type="inferred from homology"/>
<dbReference type="SUPFAM" id="SSF81321">
    <property type="entry name" value="Family A G protein-coupled receptor-like"/>
    <property type="match status" value="1"/>
</dbReference>
<dbReference type="PRINTS" id="PR00237">
    <property type="entry name" value="GPCRRHODOPSN"/>
</dbReference>
<dbReference type="FunFam" id="1.20.1070.10:FF:000291">
    <property type="entry name" value="Predicted protein"/>
    <property type="match status" value="1"/>
</dbReference>
<dbReference type="PROSITE" id="PS50262">
    <property type="entry name" value="G_PROTEIN_RECEP_F1_2"/>
    <property type="match status" value="1"/>
</dbReference>
<feature type="transmembrane region" description="Helical" evidence="10">
    <location>
        <begin position="99"/>
        <end position="119"/>
    </location>
</feature>
<dbReference type="InterPro" id="IPR000276">
    <property type="entry name" value="GPCR_Rhodpsn"/>
</dbReference>
<gene>
    <name evidence="13" type="primary">LOC117644002</name>
</gene>
<dbReference type="PROSITE" id="PS00237">
    <property type="entry name" value="G_PROTEIN_RECEP_F1_1"/>
    <property type="match status" value="1"/>
</dbReference>
<evidence type="ECO:0000256" key="1">
    <source>
        <dbReference type="ARBA" id="ARBA00004141"/>
    </source>
</evidence>
<reference evidence="13" key="1">
    <citation type="submission" date="2025-08" db="UniProtKB">
        <authorList>
            <consortium name="RefSeq"/>
        </authorList>
    </citation>
    <scope>IDENTIFICATION</scope>
    <source>
        <tissue evidence="13">Total insect</tissue>
    </source>
</reference>
<dbReference type="RefSeq" id="XP_034239079.1">
    <property type="nucleotide sequence ID" value="XM_034383188.1"/>
</dbReference>
<dbReference type="CDD" id="cd15393">
    <property type="entry name" value="7tmA_leucokinin-like"/>
    <property type="match status" value="1"/>
</dbReference>
<feature type="transmembrane region" description="Helical" evidence="10">
    <location>
        <begin position="139"/>
        <end position="157"/>
    </location>
</feature>
<comment type="similarity">
    <text evidence="2 9">Belongs to the G-protein coupled receptor 1 family.</text>
</comment>
<evidence type="ECO:0000256" key="2">
    <source>
        <dbReference type="ARBA" id="ARBA00010663"/>
    </source>
</evidence>
<dbReference type="GeneID" id="117644002"/>
<evidence type="ECO:0000313" key="13">
    <source>
        <dbReference type="RefSeq" id="XP_034239079.1"/>
    </source>
</evidence>
<keyword evidence="6 10" id="KW-0472">Membrane</keyword>
<evidence type="ECO:0000256" key="6">
    <source>
        <dbReference type="ARBA" id="ARBA00023136"/>
    </source>
</evidence>
<dbReference type="AlphaFoldDB" id="A0A6P8ZLL8"/>
<keyword evidence="12" id="KW-1185">Reference proteome</keyword>
<feature type="transmembrane region" description="Helical" evidence="10">
    <location>
        <begin position="178"/>
        <end position="198"/>
    </location>
</feature>
<evidence type="ECO:0000259" key="11">
    <source>
        <dbReference type="PROSITE" id="PS50262"/>
    </source>
</evidence>
<sequence length="494" mass="55341">MAIPVVDDSGLAGHMDPGLFEAGNCTAWNFDAGTNSPYNCSFRNFTGAEEEELYDVPVGVIVLLSVFYGTISAVAVVGNSIVIWIVATSRSMQNVTNYYIANLALADIVIGLFAIPFQFQAALLQRWILPNFMCPFCPFVQVLTVTVSVFTLTAIAIDRHRAILNPLSARPSKLRAKISIAVIWLASAVLATPMAAALRVSEVSHVVDGRTVEKPFCSNQLMSKEAMMTYRSVLWVLQYFTPLCIITFVYARMALRLWGSRTPGTAHDTRDATIMRNKKKVIKMLVIVVALFALCWFPLQTYNILQDMFPRINSYKYINIIFFCCDWLAMSNSCYNPFIYGIYNEKFKREFQQRFPFRHRRRDTWGPHDSVDDKTLSAVGGTRSSVLRSTAYHHDWRRAYSSRTASSPRFYPPPPREYGVNGASETLYRPYAARLAEGQQRRLTASDLESASGSASTSTTELYVFPAARASSVAGHVVARKDSHSSEEGDMFPL</sequence>
<feature type="transmembrane region" description="Helical" evidence="10">
    <location>
        <begin position="232"/>
        <end position="251"/>
    </location>
</feature>
<dbReference type="PANTHER" id="PTHR45695:SF9">
    <property type="entry name" value="LEUCOKININ RECEPTOR"/>
    <property type="match status" value="1"/>
</dbReference>
<evidence type="ECO:0000313" key="12">
    <source>
        <dbReference type="Proteomes" id="UP000515158"/>
    </source>
</evidence>
<evidence type="ECO:0000256" key="3">
    <source>
        <dbReference type="ARBA" id="ARBA00022692"/>
    </source>
</evidence>
<keyword evidence="5 9" id="KW-0297">G-protein coupled receptor</keyword>
<accession>A0A6P8ZLL8</accession>
<dbReference type="SMART" id="SM01381">
    <property type="entry name" value="7TM_GPCR_Srsx"/>
    <property type="match status" value="1"/>
</dbReference>
<feature type="transmembrane region" description="Helical" evidence="10">
    <location>
        <begin position="317"/>
        <end position="343"/>
    </location>
</feature>
<keyword evidence="3 9" id="KW-0812">Transmembrane</keyword>
<feature type="transmembrane region" description="Helical" evidence="10">
    <location>
        <begin position="60"/>
        <end position="87"/>
    </location>
</feature>
<organism evidence="13">
    <name type="scientific">Thrips palmi</name>
    <name type="common">Melon thrips</name>
    <dbReference type="NCBI Taxonomy" id="161013"/>
    <lineage>
        <taxon>Eukaryota</taxon>
        <taxon>Metazoa</taxon>
        <taxon>Ecdysozoa</taxon>
        <taxon>Arthropoda</taxon>
        <taxon>Hexapoda</taxon>
        <taxon>Insecta</taxon>
        <taxon>Pterygota</taxon>
        <taxon>Neoptera</taxon>
        <taxon>Paraneoptera</taxon>
        <taxon>Thysanoptera</taxon>
        <taxon>Terebrantia</taxon>
        <taxon>Thripoidea</taxon>
        <taxon>Thripidae</taxon>
        <taxon>Thrips</taxon>
    </lineage>
</organism>
<evidence type="ECO:0000256" key="4">
    <source>
        <dbReference type="ARBA" id="ARBA00022989"/>
    </source>
</evidence>
<keyword evidence="4 10" id="KW-1133">Transmembrane helix</keyword>
<evidence type="ECO:0000256" key="7">
    <source>
        <dbReference type="ARBA" id="ARBA00023170"/>
    </source>
</evidence>
<feature type="domain" description="G-protein coupled receptors family 1 profile" evidence="11">
    <location>
        <begin position="78"/>
        <end position="340"/>
    </location>
</feature>
<dbReference type="GO" id="GO:0005886">
    <property type="term" value="C:plasma membrane"/>
    <property type="evidence" value="ECO:0007669"/>
    <property type="project" value="TreeGrafter"/>
</dbReference>
<dbReference type="InParanoid" id="A0A6P8ZLL8"/>
<dbReference type="Gene3D" id="1.20.1070.10">
    <property type="entry name" value="Rhodopsin 7-helix transmembrane proteins"/>
    <property type="match status" value="1"/>
</dbReference>
<dbReference type="InterPro" id="IPR000611">
    <property type="entry name" value="NPY_rcpt"/>
</dbReference>
<protein>
    <submittedName>
        <fullName evidence="13">RYamide receptor-like</fullName>
    </submittedName>
</protein>
<dbReference type="PRINTS" id="PR01012">
    <property type="entry name" value="NRPEPTIDEYR"/>
</dbReference>
<evidence type="ECO:0000256" key="8">
    <source>
        <dbReference type="ARBA" id="ARBA00023224"/>
    </source>
</evidence>
<dbReference type="OrthoDB" id="9445642at2759"/>
<dbReference type="GO" id="GO:0004983">
    <property type="term" value="F:neuropeptide Y receptor activity"/>
    <property type="evidence" value="ECO:0007669"/>
    <property type="project" value="InterPro"/>
</dbReference>
<keyword evidence="7 9" id="KW-0675">Receptor</keyword>
<evidence type="ECO:0000256" key="10">
    <source>
        <dbReference type="SAM" id="Phobius"/>
    </source>
</evidence>